<dbReference type="InterPro" id="IPR017896">
    <property type="entry name" value="4Fe4S_Fe-S-bd"/>
</dbReference>
<dbReference type="RefSeq" id="WP_004030705.1">
    <property type="nucleotide sequence ID" value="NZ_AMPO01000005.1"/>
</dbReference>
<name>K2QCT9_METFP</name>
<evidence type="ECO:0000313" key="3">
    <source>
        <dbReference type="Proteomes" id="UP000007360"/>
    </source>
</evidence>
<keyword evidence="3" id="KW-1185">Reference proteome</keyword>
<proteinExistence type="predicted"/>
<sequence length="54" mass="5609">MIISAELCGYCGACVAVCPQNILEMVGIEIIIGSGCENCNLCRAVCPMGAIDNE</sequence>
<feature type="domain" description="4Fe-4S ferredoxin-type" evidence="1">
    <location>
        <begin position="1"/>
        <end position="28"/>
    </location>
</feature>
<dbReference type="Pfam" id="PF00037">
    <property type="entry name" value="Fer4"/>
    <property type="match status" value="1"/>
</dbReference>
<gene>
    <name evidence="2" type="ORF">A994_07065</name>
</gene>
<dbReference type="PATRIC" id="fig|1204725.3.peg.1418"/>
<dbReference type="AlphaFoldDB" id="K2QCT9"/>
<evidence type="ECO:0000313" key="2">
    <source>
        <dbReference type="EMBL" id="EKF85821.1"/>
    </source>
</evidence>
<dbReference type="Gene3D" id="3.30.70.20">
    <property type="match status" value="1"/>
</dbReference>
<dbReference type="OrthoDB" id="15347at2157"/>
<dbReference type="SUPFAM" id="SSF54862">
    <property type="entry name" value="4Fe-4S ferredoxins"/>
    <property type="match status" value="1"/>
</dbReference>
<comment type="caution">
    <text evidence="2">The sequence shown here is derived from an EMBL/GenBank/DDBJ whole genome shotgun (WGS) entry which is preliminary data.</text>
</comment>
<protein>
    <submittedName>
        <fullName evidence="2">4Fe-4S ferredoxin</fullName>
    </submittedName>
</protein>
<dbReference type="PROSITE" id="PS00198">
    <property type="entry name" value="4FE4S_FER_1"/>
    <property type="match status" value="1"/>
</dbReference>
<dbReference type="GO" id="GO:0016491">
    <property type="term" value="F:oxidoreductase activity"/>
    <property type="evidence" value="ECO:0007669"/>
    <property type="project" value="UniProtKB-ARBA"/>
</dbReference>
<dbReference type="EMBL" id="AMPO01000005">
    <property type="protein sequence ID" value="EKF85821.1"/>
    <property type="molecule type" value="Genomic_DNA"/>
</dbReference>
<feature type="domain" description="4Fe-4S ferredoxin-type" evidence="1">
    <location>
        <begin position="36"/>
        <end position="54"/>
    </location>
</feature>
<dbReference type="PROSITE" id="PS51379">
    <property type="entry name" value="4FE4S_FER_2"/>
    <property type="match status" value="2"/>
</dbReference>
<dbReference type="InterPro" id="IPR017900">
    <property type="entry name" value="4Fe4S_Fe_S_CS"/>
</dbReference>
<reference evidence="2 3" key="1">
    <citation type="journal article" date="2012" name="J. Bacteriol.">
        <title>Draft genome sequence of Methanobacterium formicicum DSM 3637, an archaebacterium isolated from the methane producer amoeba Pelomyxa palustris.</title>
        <authorList>
            <person name="Gutierrez G."/>
        </authorList>
    </citation>
    <scope>NUCLEOTIDE SEQUENCE [LARGE SCALE GENOMIC DNA]</scope>
    <source>
        <strain evidence="3">DSM 3637 / PP1</strain>
    </source>
</reference>
<accession>K2QCT9</accession>
<organism evidence="2 3">
    <name type="scientific">Methanobacterium formicicum (strain DSM 3637 / PP1)</name>
    <dbReference type="NCBI Taxonomy" id="1204725"/>
    <lineage>
        <taxon>Archaea</taxon>
        <taxon>Methanobacteriati</taxon>
        <taxon>Methanobacteriota</taxon>
        <taxon>Methanomada group</taxon>
        <taxon>Methanobacteria</taxon>
        <taxon>Methanobacteriales</taxon>
        <taxon>Methanobacteriaceae</taxon>
        <taxon>Methanobacterium</taxon>
    </lineage>
</organism>
<dbReference type="Proteomes" id="UP000007360">
    <property type="component" value="Unassembled WGS sequence"/>
</dbReference>
<evidence type="ECO:0000259" key="1">
    <source>
        <dbReference type="PROSITE" id="PS51379"/>
    </source>
</evidence>